<feature type="transmembrane region" description="Helical" evidence="4">
    <location>
        <begin position="36"/>
        <end position="60"/>
    </location>
</feature>
<evidence type="ECO:0000313" key="7">
    <source>
        <dbReference type="Proteomes" id="UP000198757"/>
    </source>
</evidence>
<evidence type="ECO:0000256" key="2">
    <source>
        <dbReference type="ARBA" id="ARBA00023125"/>
    </source>
</evidence>
<keyword evidence="1" id="KW-0805">Transcription regulation</keyword>
<keyword evidence="4" id="KW-0812">Transmembrane</keyword>
<dbReference type="InterPro" id="IPR009057">
    <property type="entry name" value="Homeodomain-like_sf"/>
</dbReference>
<feature type="transmembrane region" description="Helical" evidence="4">
    <location>
        <begin position="216"/>
        <end position="245"/>
    </location>
</feature>
<organism evidence="6 7">
    <name type="scientific">Niabella drilacis (strain DSM 25811 / CCM 8410 / CCUG 62505 / LMG 26954 / E90)</name>
    <dbReference type="NCBI Taxonomy" id="1285928"/>
    <lineage>
        <taxon>Bacteria</taxon>
        <taxon>Pseudomonadati</taxon>
        <taxon>Bacteroidota</taxon>
        <taxon>Chitinophagia</taxon>
        <taxon>Chitinophagales</taxon>
        <taxon>Chitinophagaceae</taxon>
        <taxon>Niabella</taxon>
    </lineage>
</organism>
<dbReference type="PROSITE" id="PS01124">
    <property type="entry name" value="HTH_ARAC_FAMILY_2"/>
    <property type="match status" value="1"/>
</dbReference>
<dbReference type="InterPro" id="IPR018060">
    <property type="entry name" value="HTH_AraC"/>
</dbReference>
<dbReference type="GO" id="GO:0043565">
    <property type="term" value="F:sequence-specific DNA binding"/>
    <property type="evidence" value="ECO:0007669"/>
    <property type="project" value="InterPro"/>
</dbReference>
<proteinExistence type="predicted"/>
<evidence type="ECO:0000256" key="1">
    <source>
        <dbReference type="ARBA" id="ARBA00023015"/>
    </source>
</evidence>
<keyword evidence="4" id="KW-0472">Membrane</keyword>
<feature type="transmembrane region" description="Helical" evidence="4">
    <location>
        <begin position="146"/>
        <end position="172"/>
    </location>
</feature>
<sequence length="388" mass="44542">MQIFNFLLSAMAFLLIVFALHLLYTKQGNRLLNRLLSVHLLTRFGHACILLLIVSGYQVYPVFHKLSMSLFFIAPACSYLYVRCFLNGETRLKKYDFLHFIPALLVLLHLLPVPQKVVNWQHVSHQILIGGHFSVTENTGLLPANFYSAGLFVLTLGYLIVVWWLVLSSGFIRKSKWDTTKIWLFFYLLTVTFFKLLGFVAYLLNVTGASYLGNPAFIIISCLGLLFMMIFILHQPGILYGYILLSGRPRETPEPVKVPVTKKIAATGSNTTGEQQQKYIEAITRLMEEEQPFLAADCQIIHLAQRLQIPVHHCSQAINKAMGKNFRDWLNGYRIRYFIDRYPEEADKMTIESVAFQSGFKNITTFYNAFKKETGQMPKGYFEHSPVR</sequence>
<accession>A0A1G6YVE6</accession>
<dbReference type="GO" id="GO:0003700">
    <property type="term" value="F:DNA-binding transcription factor activity"/>
    <property type="evidence" value="ECO:0007669"/>
    <property type="project" value="InterPro"/>
</dbReference>
<dbReference type="Proteomes" id="UP000198757">
    <property type="component" value="Unassembled WGS sequence"/>
</dbReference>
<feature type="domain" description="HTH araC/xylS-type" evidence="5">
    <location>
        <begin position="277"/>
        <end position="384"/>
    </location>
</feature>
<evidence type="ECO:0000256" key="4">
    <source>
        <dbReference type="SAM" id="Phobius"/>
    </source>
</evidence>
<keyword evidence="4" id="KW-1133">Transmembrane helix</keyword>
<protein>
    <submittedName>
        <fullName evidence="6">AraC-type DNA-binding protein</fullName>
    </submittedName>
</protein>
<evidence type="ECO:0000259" key="5">
    <source>
        <dbReference type="PROSITE" id="PS01124"/>
    </source>
</evidence>
<feature type="transmembrane region" description="Helical" evidence="4">
    <location>
        <begin position="6"/>
        <end position="24"/>
    </location>
</feature>
<keyword evidence="3" id="KW-0804">Transcription</keyword>
<dbReference type="RefSeq" id="WP_090392294.1">
    <property type="nucleotide sequence ID" value="NZ_FMZO01000016.1"/>
</dbReference>
<keyword evidence="7" id="KW-1185">Reference proteome</keyword>
<dbReference type="PANTHER" id="PTHR43280">
    <property type="entry name" value="ARAC-FAMILY TRANSCRIPTIONAL REGULATOR"/>
    <property type="match status" value="1"/>
</dbReference>
<feature type="transmembrane region" description="Helical" evidence="4">
    <location>
        <begin position="184"/>
        <end position="204"/>
    </location>
</feature>
<dbReference type="SUPFAM" id="SSF46689">
    <property type="entry name" value="Homeodomain-like"/>
    <property type="match status" value="1"/>
</dbReference>
<dbReference type="EMBL" id="FMZO01000016">
    <property type="protein sequence ID" value="SDD94252.1"/>
    <property type="molecule type" value="Genomic_DNA"/>
</dbReference>
<dbReference type="STRING" id="1285928.SAMN04487894_116108"/>
<evidence type="ECO:0000256" key="3">
    <source>
        <dbReference type="ARBA" id="ARBA00023163"/>
    </source>
</evidence>
<gene>
    <name evidence="6" type="ORF">SAMN04487894_116108</name>
</gene>
<dbReference type="OrthoDB" id="6283866at2"/>
<feature type="transmembrane region" description="Helical" evidence="4">
    <location>
        <begin position="66"/>
        <end position="85"/>
    </location>
</feature>
<evidence type="ECO:0000313" key="6">
    <source>
        <dbReference type="EMBL" id="SDD94252.1"/>
    </source>
</evidence>
<dbReference type="PANTHER" id="PTHR43280:SF29">
    <property type="entry name" value="ARAC-FAMILY TRANSCRIPTIONAL REGULATOR"/>
    <property type="match status" value="1"/>
</dbReference>
<keyword evidence="2 6" id="KW-0238">DNA-binding</keyword>
<dbReference type="Gene3D" id="1.10.10.60">
    <property type="entry name" value="Homeodomain-like"/>
    <property type="match status" value="1"/>
</dbReference>
<dbReference type="Pfam" id="PF12833">
    <property type="entry name" value="HTH_18"/>
    <property type="match status" value="1"/>
</dbReference>
<dbReference type="SMART" id="SM00342">
    <property type="entry name" value="HTH_ARAC"/>
    <property type="match status" value="1"/>
</dbReference>
<name>A0A1G6YVE6_NIADE</name>
<dbReference type="AlphaFoldDB" id="A0A1G6YVE6"/>
<reference evidence="7" key="1">
    <citation type="submission" date="2016-10" db="EMBL/GenBank/DDBJ databases">
        <authorList>
            <person name="Varghese N."/>
            <person name="Submissions S."/>
        </authorList>
    </citation>
    <scope>NUCLEOTIDE SEQUENCE [LARGE SCALE GENOMIC DNA]</scope>
    <source>
        <strain evidence="7">DSM 25811 / CCM 8410 / LMG 26954 / E90</strain>
    </source>
</reference>